<name>A0A0M9GLJ2_9HYPH</name>
<dbReference type="InterPro" id="IPR058532">
    <property type="entry name" value="YjbR/MT2646/Rv2570-like"/>
</dbReference>
<proteinExistence type="predicted"/>
<evidence type="ECO:0008006" key="3">
    <source>
        <dbReference type="Google" id="ProtNLM"/>
    </source>
</evidence>
<dbReference type="RefSeq" id="WP_054000151.1">
    <property type="nucleotide sequence ID" value="NZ_JXMU01000026.1"/>
</dbReference>
<dbReference type="PATRIC" id="fig|1514904.3.peg.2097"/>
<dbReference type="PANTHER" id="PTHR35145:SF1">
    <property type="entry name" value="CYTOPLASMIC PROTEIN"/>
    <property type="match status" value="1"/>
</dbReference>
<dbReference type="AlphaFoldDB" id="A0A0M9GLJ2"/>
<keyword evidence="2" id="KW-1185">Reference proteome</keyword>
<dbReference type="InterPro" id="IPR038056">
    <property type="entry name" value="YjbR-like_sf"/>
</dbReference>
<dbReference type="InterPro" id="IPR007351">
    <property type="entry name" value="YjbR"/>
</dbReference>
<dbReference type="Pfam" id="PF04237">
    <property type="entry name" value="YjbR"/>
    <property type="match status" value="1"/>
</dbReference>
<dbReference type="EMBL" id="JXMU01000026">
    <property type="protein sequence ID" value="KPB00279.1"/>
    <property type="molecule type" value="Genomic_DNA"/>
</dbReference>
<dbReference type="OrthoDB" id="9804614at2"/>
<dbReference type="STRING" id="1514904.SU32_14795"/>
<dbReference type="SUPFAM" id="SSF142906">
    <property type="entry name" value="YjbR-like"/>
    <property type="match status" value="1"/>
</dbReference>
<reference evidence="1 2" key="1">
    <citation type="submission" date="2015-01" db="EMBL/GenBank/DDBJ databases">
        <title>Ahrensia donghaiensis sp. nov., a novel dimethylsulphoniopropionate-cleavage bacterium isolated from seawater and emended descriptions of the genus Ahrensia and Ahrensia kielensis.</title>
        <authorList>
            <person name="Liu J."/>
        </authorList>
    </citation>
    <scope>NUCLEOTIDE SEQUENCE [LARGE SCALE GENOMIC DNA]</scope>
    <source>
        <strain evidence="1 2">LZD062</strain>
    </source>
</reference>
<comment type="caution">
    <text evidence="1">The sequence shown here is derived from an EMBL/GenBank/DDBJ whole genome shotgun (WGS) entry which is preliminary data.</text>
</comment>
<dbReference type="Gene3D" id="3.90.1150.30">
    <property type="match status" value="1"/>
</dbReference>
<dbReference type="PANTHER" id="PTHR35145">
    <property type="entry name" value="CYTOPLASMIC PROTEIN-RELATED"/>
    <property type="match status" value="1"/>
</dbReference>
<evidence type="ECO:0000313" key="1">
    <source>
        <dbReference type="EMBL" id="KPB00279.1"/>
    </source>
</evidence>
<accession>A0A0M9GLJ2</accession>
<evidence type="ECO:0000313" key="2">
    <source>
        <dbReference type="Proteomes" id="UP000038011"/>
    </source>
</evidence>
<protein>
    <recommendedName>
        <fullName evidence="3">MmcQ/YjbR family DNA-binding protein</fullName>
    </recommendedName>
</protein>
<organism evidence="1 2">
    <name type="scientific">Ahrensia marina</name>
    <dbReference type="NCBI Taxonomy" id="1514904"/>
    <lineage>
        <taxon>Bacteria</taxon>
        <taxon>Pseudomonadati</taxon>
        <taxon>Pseudomonadota</taxon>
        <taxon>Alphaproteobacteria</taxon>
        <taxon>Hyphomicrobiales</taxon>
        <taxon>Ahrensiaceae</taxon>
        <taxon>Ahrensia</taxon>
    </lineage>
</organism>
<dbReference type="Proteomes" id="UP000038011">
    <property type="component" value="Unassembled WGS sequence"/>
</dbReference>
<sequence>MTRDEYNDFCESLPHTTHVVQWGNADVWKVGGKVFAIGGWQDNTDSDPHVTFKVSDMAFQILGEQEGLRPAPYLASRGMKWIQRYRDDAMSDDDLREYLKESHRLISLKLTKKLQRELGLNQD</sequence>
<gene>
    <name evidence="1" type="ORF">SU32_14795</name>
</gene>